<dbReference type="SMART" id="SM00790">
    <property type="entry name" value="AFOR_N"/>
    <property type="match status" value="1"/>
</dbReference>
<dbReference type="PANTHER" id="PTHR30038">
    <property type="entry name" value="ALDEHYDE FERREDOXIN OXIDOREDUCTASE"/>
    <property type="match status" value="1"/>
</dbReference>
<dbReference type="InterPro" id="IPR051919">
    <property type="entry name" value="W-dependent_AOR"/>
</dbReference>
<organism evidence="10 11">
    <name type="scientific">Alkalibacter saccharofermentans DSM 14828</name>
    <dbReference type="NCBI Taxonomy" id="1120975"/>
    <lineage>
        <taxon>Bacteria</taxon>
        <taxon>Bacillati</taxon>
        <taxon>Bacillota</taxon>
        <taxon>Clostridia</taxon>
        <taxon>Eubacteriales</taxon>
        <taxon>Eubacteriaceae</taxon>
        <taxon>Alkalibacter</taxon>
    </lineage>
</organism>
<dbReference type="InterPro" id="IPR013983">
    <property type="entry name" value="Ald_Fedxn_OxRdtase_N"/>
</dbReference>
<dbReference type="Gene3D" id="1.10.569.10">
    <property type="entry name" value="Aldehyde Ferredoxin Oxidoreductase Protein, subunit A, domain 2"/>
    <property type="match status" value="1"/>
</dbReference>
<dbReference type="Gene3D" id="1.10.599.10">
    <property type="entry name" value="Aldehyde Ferredoxin Oxidoreductase Protein, subunit A, domain 3"/>
    <property type="match status" value="1"/>
</dbReference>
<keyword evidence="5" id="KW-0560">Oxidoreductase</keyword>
<dbReference type="Gene3D" id="3.60.9.10">
    <property type="entry name" value="Aldehyde ferredoxin oxidoreductase, N-terminal domain"/>
    <property type="match status" value="1"/>
</dbReference>
<dbReference type="InterPro" id="IPR013984">
    <property type="entry name" value="Ald_Fedxn_OxRdtase_dom2"/>
</dbReference>
<comment type="similarity">
    <text evidence="2">Belongs to the AOR/FOR family.</text>
</comment>
<keyword evidence="6" id="KW-0408">Iron</keyword>
<name>A0A1M4WB80_9FIRM</name>
<dbReference type="AlphaFoldDB" id="A0A1M4WB80"/>
<dbReference type="EMBL" id="FQTU01000007">
    <property type="protein sequence ID" value="SHE78425.1"/>
    <property type="molecule type" value="Genomic_DNA"/>
</dbReference>
<evidence type="ECO:0000259" key="9">
    <source>
        <dbReference type="SMART" id="SM00790"/>
    </source>
</evidence>
<dbReference type="Pfam" id="PF02730">
    <property type="entry name" value="AFOR_N"/>
    <property type="match status" value="1"/>
</dbReference>
<keyword evidence="3" id="KW-0004">4Fe-4S</keyword>
<gene>
    <name evidence="10" type="ORF">SAMN02746064_01179</name>
</gene>
<evidence type="ECO:0000256" key="2">
    <source>
        <dbReference type="ARBA" id="ARBA00011032"/>
    </source>
</evidence>
<protein>
    <submittedName>
        <fullName evidence="10">Aldehyde:ferredoxin oxidoreductase</fullName>
    </submittedName>
</protein>
<dbReference type="InterPro" id="IPR013985">
    <property type="entry name" value="Ald_Fedxn_OxRdtase_dom3"/>
</dbReference>
<dbReference type="InterPro" id="IPR001203">
    <property type="entry name" value="OxRdtase_Ald_Fedxn_C"/>
</dbReference>
<evidence type="ECO:0000256" key="3">
    <source>
        <dbReference type="ARBA" id="ARBA00022485"/>
    </source>
</evidence>
<dbReference type="SUPFAM" id="SSF56228">
    <property type="entry name" value="Aldehyde ferredoxin oxidoreductase, N-terminal domain"/>
    <property type="match status" value="1"/>
</dbReference>
<sequence length="579" mass="64144">MFYEKYIKVLYVDLNNEKIEIAHRHDLYEYLGGVGVASKLLEENIKPDLDPLDPAQPIVFAIGGATSVFPVITKTVAMFISPLTGELGESYAGGRLALTLMMAGYDAVVITGKSKRPSYLSISRNNIEIKDARAFWGINSDEVGGLIREREGGSGKRSIIRIGQAGENLVSYASVCVDTYRHFGRLGLGAVMGSKYLKAISVIGDRDMPVENFKEYFKVYQDIYKKVTATEIMAKYHDAGTPINVEPLNAAGGLPTLNLKQNSFEHASDISGEAFAKNNLVRKMACTGCPVGCIHIGQFRREFDKGHEYEAVSVGYDYELIFSLGTFLGIKTSDEILEIIDVVEQYGLDAMSVGVILGWATEALEKGLVSLEETLVPLAFGNAQGYMDAIKNIAWRKNEFYILLGQGADKASDIYGGKDFAMTFAKNEMSGYHTGYGIILGSVVGARHSHLCNGGYSLDQSMKEFDKEKLVEDIFAEEKERCMLNSLVICLFARKVYDRETILAALNSIGREITNEELTELGEKIYATKLRIKKMLGFDQSAVKLPKRLFETPSLYGELDEDIAYELIDMYVEKTKSLI</sequence>
<evidence type="ECO:0000313" key="10">
    <source>
        <dbReference type="EMBL" id="SHE78425.1"/>
    </source>
</evidence>
<dbReference type="GO" id="GO:0051539">
    <property type="term" value="F:4 iron, 4 sulfur cluster binding"/>
    <property type="evidence" value="ECO:0007669"/>
    <property type="project" value="UniProtKB-KW"/>
</dbReference>
<comment type="cofactor">
    <cofactor evidence="1">
        <name>[4Fe-4S] cluster</name>
        <dbReference type="ChEBI" id="CHEBI:49883"/>
    </cofactor>
</comment>
<accession>A0A1M4WB80</accession>
<feature type="domain" description="Aldehyde ferredoxin oxidoreductase N-terminal" evidence="9">
    <location>
        <begin position="6"/>
        <end position="206"/>
    </location>
</feature>
<keyword evidence="4" id="KW-0479">Metal-binding</keyword>
<comment type="cofactor">
    <cofactor evidence="8">
        <name>tungstopterin</name>
        <dbReference type="ChEBI" id="CHEBI:30402"/>
    </cofactor>
</comment>
<dbReference type="STRING" id="1120975.SAMN02746064_01179"/>
<dbReference type="GO" id="GO:0009055">
    <property type="term" value="F:electron transfer activity"/>
    <property type="evidence" value="ECO:0007669"/>
    <property type="project" value="InterPro"/>
</dbReference>
<evidence type="ECO:0000313" key="11">
    <source>
        <dbReference type="Proteomes" id="UP000184251"/>
    </source>
</evidence>
<dbReference type="InterPro" id="IPR036021">
    <property type="entry name" value="Tungsten_al_ferr_oxy-like_C"/>
</dbReference>
<dbReference type="Pfam" id="PF01314">
    <property type="entry name" value="AFOR_C"/>
    <property type="match status" value="1"/>
</dbReference>
<dbReference type="RefSeq" id="WP_073270162.1">
    <property type="nucleotide sequence ID" value="NZ_FQTU01000007.1"/>
</dbReference>
<dbReference type="Proteomes" id="UP000184251">
    <property type="component" value="Unassembled WGS sequence"/>
</dbReference>
<evidence type="ECO:0000256" key="8">
    <source>
        <dbReference type="ARBA" id="ARBA00049934"/>
    </source>
</evidence>
<reference evidence="10 11" key="1">
    <citation type="submission" date="2016-11" db="EMBL/GenBank/DDBJ databases">
        <authorList>
            <person name="Jaros S."/>
            <person name="Januszkiewicz K."/>
            <person name="Wedrychowicz H."/>
        </authorList>
    </citation>
    <scope>NUCLEOTIDE SEQUENCE [LARGE SCALE GENOMIC DNA]</scope>
    <source>
        <strain evidence="10 11">DSM 14828</strain>
    </source>
</reference>
<dbReference type="PANTHER" id="PTHR30038:SF8">
    <property type="entry name" value="ALDEHYDE FERREDOXIN OXIDOREDUCTASE"/>
    <property type="match status" value="1"/>
</dbReference>
<proteinExistence type="inferred from homology"/>
<dbReference type="InterPro" id="IPR036503">
    <property type="entry name" value="Ald_Fedxn_OxRdtase_N_sf"/>
</dbReference>
<dbReference type="GO" id="GO:0046872">
    <property type="term" value="F:metal ion binding"/>
    <property type="evidence" value="ECO:0007669"/>
    <property type="project" value="UniProtKB-KW"/>
</dbReference>
<dbReference type="OrthoDB" id="9763894at2"/>
<evidence type="ECO:0000256" key="5">
    <source>
        <dbReference type="ARBA" id="ARBA00023002"/>
    </source>
</evidence>
<keyword evidence="7" id="KW-0411">Iron-sulfur</keyword>
<evidence type="ECO:0000256" key="6">
    <source>
        <dbReference type="ARBA" id="ARBA00023004"/>
    </source>
</evidence>
<dbReference type="SUPFAM" id="SSF48310">
    <property type="entry name" value="Aldehyde ferredoxin oxidoreductase, C-terminal domains"/>
    <property type="match status" value="1"/>
</dbReference>
<dbReference type="GO" id="GO:0016625">
    <property type="term" value="F:oxidoreductase activity, acting on the aldehyde or oxo group of donors, iron-sulfur protein as acceptor"/>
    <property type="evidence" value="ECO:0007669"/>
    <property type="project" value="InterPro"/>
</dbReference>
<evidence type="ECO:0000256" key="7">
    <source>
        <dbReference type="ARBA" id="ARBA00023014"/>
    </source>
</evidence>
<evidence type="ECO:0000256" key="1">
    <source>
        <dbReference type="ARBA" id="ARBA00001966"/>
    </source>
</evidence>
<keyword evidence="11" id="KW-1185">Reference proteome</keyword>
<evidence type="ECO:0000256" key="4">
    <source>
        <dbReference type="ARBA" id="ARBA00022723"/>
    </source>
</evidence>